<dbReference type="Pfam" id="PF00089">
    <property type="entry name" value="Trypsin"/>
    <property type="match status" value="1"/>
</dbReference>
<dbReference type="EMBL" id="VTPC01001210">
    <property type="protein sequence ID" value="KAF2902694.1"/>
    <property type="molecule type" value="Genomic_DNA"/>
</dbReference>
<protein>
    <recommendedName>
        <fullName evidence="3">Peptidase S1 domain-containing protein</fullName>
    </recommendedName>
</protein>
<keyword evidence="5" id="KW-1185">Reference proteome</keyword>
<evidence type="ECO:0000313" key="5">
    <source>
        <dbReference type="Proteomes" id="UP000801492"/>
    </source>
</evidence>
<dbReference type="InterPro" id="IPR051487">
    <property type="entry name" value="Ser/Thr_Proteases_Immune/Dev"/>
</dbReference>
<evidence type="ECO:0000256" key="2">
    <source>
        <dbReference type="ARBA" id="ARBA00024195"/>
    </source>
</evidence>
<evidence type="ECO:0000313" key="4">
    <source>
        <dbReference type="EMBL" id="KAF2902694.1"/>
    </source>
</evidence>
<dbReference type="GO" id="GO:0006508">
    <property type="term" value="P:proteolysis"/>
    <property type="evidence" value="ECO:0007669"/>
    <property type="project" value="InterPro"/>
</dbReference>
<dbReference type="InterPro" id="IPR001254">
    <property type="entry name" value="Trypsin_dom"/>
</dbReference>
<accession>A0A8K0DBG2</accession>
<dbReference type="Proteomes" id="UP000801492">
    <property type="component" value="Unassembled WGS sequence"/>
</dbReference>
<dbReference type="Gene3D" id="2.40.10.10">
    <property type="entry name" value="Trypsin-like serine proteases"/>
    <property type="match status" value="1"/>
</dbReference>
<keyword evidence="1" id="KW-1015">Disulfide bond</keyword>
<dbReference type="OrthoDB" id="6261922at2759"/>
<gene>
    <name evidence="4" type="ORF">ILUMI_03493</name>
</gene>
<evidence type="ECO:0000259" key="3">
    <source>
        <dbReference type="PROSITE" id="PS50240"/>
    </source>
</evidence>
<evidence type="ECO:0000256" key="1">
    <source>
        <dbReference type="ARBA" id="ARBA00023157"/>
    </source>
</evidence>
<sequence>MHILSSAQCYADGLKTVVINGDILNNRSQVLYAKEWIIHQNFEYGDYESLNDLAIIVMAEPLTFNYFVQKHSPAFHVSLDIPRETELQCIGVGWKMFKLNEIHLHSDYIGFKNPEHGYRSLYQMAYTMIPRLKCQIAMDKVANKDTEIQPSMLCGHFYYVELRNKLLGNMDCFGHHGGPLICNIQGRWMFQGVLSSNNNCKNNTLPTLFTNIEYYGDWITNNTVGFSYDWRSLVWCKKKLCNGRYYVYGLFCGKGINMTCAPPNGTFHDVYDAKSLITSTRRVWSSSNDGGAGERCRGNNVVISRHWDGDADDLHVPGSTSTSVKVDEDLLETATSRLELTGVGGSWGTIRLRCEATVFRLYKANSLELEVRPDSPTPQPASVLLMGPSINESLADELQSTKDRLQYDPLNKRRPRRAFVECAQ</sequence>
<name>A0A8K0DBG2_IGNLU</name>
<dbReference type="PROSITE" id="PS50240">
    <property type="entry name" value="TRYPSIN_DOM"/>
    <property type="match status" value="1"/>
</dbReference>
<comment type="similarity">
    <text evidence="2">Belongs to the peptidase S1 family. CLIP subfamily.</text>
</comment>
<organism evidence="4 5">
    <name type="scientific">Ignelater luminosus</name>
    <name type="common">Cucubano</name>
    <name type="synonym">Pyrophorus luminosus</name>
    <dbReference type="NCBI Taxonomy" id="2038154"/>
    <lineage>
        <taxon>Eukaryota</taxon>
        <taxon>Metazoa</taxon>
        <taxon>Ecdysozoa</taxon>
        <taxon>Arthropoda</taxon>
        <taxon>Hexapoda</taxon>
        <taxon>Insecta</taxon>
        <taxon>Pterygota</taxon>
        <taxon>Neoptera</taxon>
        <taxon>Endopterygota</taxon>
        <taxon>Coleoptera</taxon>
        <taxon>Polyphaga</taxon>
        <taxon>Elateriformia</taxon>
        <taxon>Elateroidea</taxon>
        <taxon>Elateridae</taxon>
        <taxon>Agrypninae</taxon>
        <taxon>Pyrophorini</taxon>
        <taxon>Ignelater</taxon>
    </lineage>
</organism>
<dbReference type="GO" id="GO:0004252">
    <property type="term" value="F:serine-type endopeptidase activity"/>
    <property type="evidence" value="ECO:0007669"/>
    <property type="project" value="InterPro"/>
</dbReference>
<dbReference type="InterPro" id="IPR009003">
    <property type="entry name" value="Peptidase_S1_PA"/>
</dbReference>
<reference evidence="4" key="1">
    <citation type="submission" date="2019-08" db="EMBL/GenBank/DDBJ databases">
        <title>The genome of the North American firefly Photinus pyralis.</title>
        <authorList>
            <consortium name="Photinus pyralis genome working group"/>
            <person name="Fallon T.R."/>
            <person name="Sander Lower S.E."/>
            <person name="Weng J.-K."/>
        </authorList>
    </citation>
    <scope>NUCLEOTIDE SEQUENCE</scope>
    <source>
        <strain evidence="4">TRF0915ILg1</strain>
        <tissue evidence="4">Whole body</tissue>
    </source>
</reference>
<proteinExistence type="inferred from homology"/>
<comment type="caution">
    <text evidence="4">The sequence shown here is derived from an EMBL/GenBank/DDBJ whole genome shotgun (WGS) entry which is preliminary data.</text>
</comment>
<dbReference type="AlphaFoldDB" id="A0A8K0DBG2"/>
<feature type="domain" description="Peptidase S1" evidence="3">
    <location>
        <begin position="1"/>
        <end position="224"/>
    </location>
</feature>
<dbReference type="SUPFAM" id="SSF50494">
    <property type="entry name" value="Trypsin-like serine proteases"/>
    <property type="match status" value="1"/>
</dbReference>
<dbReference type="PANTHER" id="PTHR24256">
    <property type="entry name" value="TRYPTASE-RELATED"/>
    <property type="match status" value="1"/>
</dbReference>
<dbReference type="InterPro" id="IPR043504">
    <property type="entry name" value="Peptidase_S1_PA_chymotrypsin"/>
</dbReference>